<accession>A0A1E3QTZ6</accession>
<protein>
    <recommendedName>
        <fullName evidence="14">Shugoshin C-terminal domain-containing protein</fullName>
    </recommendedName>
</protein>
<evidence type="ECO:0000259" key="11">
    <source>
        <dbReference type="Pfam" id="PF07558"/>
    </source>
</evidence>
<dbReference type="AlphaFoldDB" id="A0A1E3QTZ6"/>
<keyword evidence="8" id="KW-0137">Centromere</keyword>
<evidence type="ECO:0008006" key="14">
    <source>
        <dbReference type="Google" id="ProtNLM"/>
    </source>
</evidence>
<comment type="subcellular location">
    <subcellularLocation>
        <location evidence="1">Chromosome</location>
        <location evidence="1">Centromere</location>
    </subcellularLocation>
</comment>
<feature type="compositionally biased region" description="Basic and acidic residues" evidence="9">
    <location>
        <begin position="119"/>
        <end position="129"/>
    </location>
</feature>
<feature type="domain" description="Shugoshin N-terminal coiled-coil" evidence="11">
    <location>
        <begin position="32"/>
        <end position="74"/>
    </location>
</feature>
<sequence>MARTKKITPSVKSNPPPAPTLSQQTNTHLELIRRKYLLQNKSLAKSNSVMLTKIANLETKISALITENMDLRQQKTAQSRDSNKQWLDEKLTTIENGVYTKFEEISQMFQNIRHNEGLAERETDGESRSHRVIHRASPEHSGRRRSSGRRQSLVFDDIPNLDESIDDSLVSTRSHRIQEPQNGESVPQRHDKVFHNAVSESETRVCEKEEEPSSYEISDYMIPECDEEEVQSVEITLAPTPKTPLPTVTASNGFKKNTFDPLLFPSTDRSFTVYSDDIEEGEAEEVAESEAVLHNRLKHSKPSKPKSLPKSEEAMPRPQSVVEESTTPRRGRERKQVNYALPSLRAKMRRPTAKLVDAVVEAPKEEYQGLIIPAYKGNQAPDINTVEATTRKPLRDVSRATNLKTKRRLKIHDPIAEGLNTKTDDPDSKRQLIDETLERMREASRGVEEPSESASSVFDFVDDPTKLYVDTSRSSIAKKRGSSFGAKREKRRHSMIL</sequence>
<keyword evidence="4" id="KW-0132">Cell division</keyword>
<dbReference type="RefSeq" id="XP_018986457.1">
    <property type="nucleotide sequence ID" value="XM_019128289.1"/>
</dbReference>
<gene>
    <name evidence="12" type="ORF">BABINDRAFT_160531</name>
</gene>
<reference evidence="13" key="1">
    <citation type="submission" date="2016-05" db="EMBL/GenBank/DDBJ databases">
        <title>Comparative genomics of biotechnologically important yeasts.</title>
        <authorList>
            <consortium name="DOE Joint Genome Institute"/>
            <person name="Riley R."/>
            <person name="Haridas S."/>
            <person name="Wolfe K.H."/>
            <person name="Lopes M.R."/>
            <person name="Hittinger C.T."/>
            <person name="Goker M."/>
            <person name="Salamov A."/>
            <person name="Wisecaver J."/>
            <person name="Long T.M."/>
            <person name="Aerts A.L."/>
            <person name="Barry K."/>
            <person name="Choi C."/>
            <person name="Clum A."/>
            <person name="Coughlan A.Y."/>
            <person name="Deshpande S."/>
            <person name="Douglass A.P."/>
            <person name="Hanson S.J."/>
            <person name="Klenk H.-P."/>
            <person name="Labutti K."/>
            <person name="Lapidus A."/>
            <person name="Lindquist E."/>
            <person name="Lipzen A."/>
            <person name="Meier-Kolthoff J.P."/>
            <person name="Ohm R.A."/>
            <person name="Otillar R.P."/>
            <person name="Pangilinan J."/>
            <person name="Peng Y."/>
            <person name="Rokas A."/>
            <person name="Rosa C.A."/>
            <person name="Scheuner C."/>
            <person name="Sibirny A.A."/>
            <person name="Slot J.C."/>
            <person name="Stielow J.B."/>
            <person name="Sun H."/>
            <person name="Kurtzman C.P."/>
            <person name="Blackwell M."/>
            <person name="Grigoriev I.V."/>
            <person name="Jeffries T.W."/>
        </authorList>
    </citation>
    <scope>NUCLEOTIDE SEQUENCE [LARGE SCALE GENOMIC DNA]</scope>
    <source>
        <strain evidence="13">NRRL Y-12698</strain>
    </source>
</reference>
<dbReference type="InterPro" id="IPR011516">
    <property type="entry name" value="Shugoshin_N"/>
</dbReference>
<proteinExistence type="inferred from homology"/>
<feature type="domain" description="Shugoshin C-terminal" evidence="10">
    <location>
        <begin position="328"/>
        <end position="350"/>
    </location>
</feature>
<dbReference type="GO" id="GO:0045132">
    <property type="term" value="P:meiotic chromosome segregation"/>
    <property type="evidence" value="ECO:0007669"/>
    <property type="project" value="InterPro"/>
</dbReference>
<feature type="region of interest" description="Disordered" evidence="9">
    <location>
        <begin position="169"/>
        <end position="188"/>
    </location>
</feature>
<dbReference type="InterPro" id="IPR011515">
    <property type="entry name" value="Shugoshin_C"/>
</dbReference>
<feature type="region of interest" description="Disordered" evidence="9">
    <location>
        <begin position="1"/>
        <end position="25"/>
    </location>
</feature>
<dbReference type="STRING" id="984486.A0A1E3QTZ6"/>
<evidence type="ECO:0000259" key="10">
    <source>
        <dbReference type="Pfam" id="PF07557"/>
    </source>
</evidence>
<dbReference type="GeneID" id="30146142"/>
<keyword evidence="3" id="KW-0158">Chromosome</keyword>
<feature type="compositionally biased region" description="Basic residues" evidence="9">
    <location>
        <begin position="295"/>
        <end position="304"/>
    </location>
</feature>
<feature type="region of interest" description="Disordered" evidence="9">
    <location>
        <begin position="474"/>
        <end position="497"/>
    </location>
</feature>
<dbReference type="Pfam" id="PF07558">
    <property type="entry name" value="Shugoshin_N"/>
    <property type="match status" value="1"/>
</dbReference>
<feature type="region of interest" description="Disordered" evidence="9">
    <location>
        <begin position="282"/>
        <end position="333"/>
    </location>
</feature>
<evidence type="ECO:0000256" key="4">
    <source>
        <dbReference type="ARBA" id="ARBA00022618"/>
    </source>
</evidence>
<dbReference type="OrthoDB" id="3981157at2759"/>
<feature type="compositionally biased region" description="Basic residues" evidence="9">
    <location>
        <begin position="488"/>
        <end position="497"/>
    </location>
</feature>
<keyword evidence="5" id="KW-0159">Chromosome partition</keyword>
<evidence type="ECO:0000256" key="9">
    <source>
        <dbReference type="SAM" id="MobiDB-lite"/>
    </source>
</evidence>
<evidence type="ECO:0000256" key="6">
    <source>
        <dbReference type="ARBA" id="ARBA00023054"/>
    </source>
</evidence>
<dbReference type="Proteomes" id="UP000094336">
    <property type="component" value="Unassembled WGS sequence"/>
</dbReference>
<evidence type="ECO:0000256" key="2">
    <source>
        <dbReference type="ARBA" id="ARBA00010845"/>
    </source>
</evidence>
<evidence type="ECO:0000256" key="1">
    <source>
        <dbReference type="ARBA" id="ARBA00004584"/>
    </source>
</evidence>
<evidence type="ECO:0000313" key="13">
    <source>
        <dbReference type="Proteomes" id="UP000094336"/>
    </source>
</evidence>
<evidence type="ECO:0000256" key="5">
    <source>
        <dbReference type="ARBA" id="ARBA00022829"/>
    </source>
</evidence>
<dbReference type="GO" id="GO:0051301">
    <property type="term" value="P:cell division"/>
    <property type="evidence" value="ECO:0007669"/>
    <property type="project" value="UniProtKB-KW"/>
</dbReference>
<dbReference type="EMBL" id="KV454428">
    <property type="protein sequence ID" value="ODQ81129.1"/>
    <property type="molecule type" value="Genomic_DNA"/>
</dbReference>
<feature type="region of interest" description="Disordered" evidence="9">
    <location>
        <begin position="119"/>
        <end position="158"/>
    </location>
</feature>
<keyword evidence="7" id="KW-0131">Cell cycle</keyword>
<evidence type="ECO:0000256" key="8">
    <source>
        <dbReference type="ARBA" id="ARBA00023328"/>
    </source>
</evidence>
<keyword evidence="6" id="KW-0175">Coiled coil</keyword>
<organism evidence="12 13">
    <name type="scientific">Babjeviella inositovora NRRL Y-12698</name>
    <dbReference type="NCBI Taxonomy" id="984486"/>
    <lineage>
        <taxon>Eukaryota</taxon>
        <taxon>Fungi</taxon>
        <taxon>Dikarya</taxon>
        <taxon>Ascomycota</taxon>
        <taxon>Saccharomycotina</taxon>
        <taxon>Pichiomycetes</taxon>
        <taxon>Serinales incertae sedis</taxon>
        <taxon>Babjeviella</taxon>
    </lineage>
</organism>
<evidence type="ECO:0000313" key="12">
    <source>
        <dbReference type="EMBL" id="ODQ81129.1"/>
    </source>
</evidence>
<evidence type="ECO:0000256" key="7">
    <source>
        <dbReference type="ARBA" id="ARBA00023306"/>
    </source>
</evidence>
<keyword evidence="13" id="KW-1185">Reference proteome</keyword>
<name>A0A1E3QTZ6_9ASCO</name>
<dbReference type="Pfam" id="PF07557">
    <property type="entry name" value="Shugoshin_C"/>
    <property type="match status" value="1"/>
</dbReference>
<dbReference type="GO" id="GO:0005634">
    <property type="term" value="C:nucleus"/>
    <property type="evidence" value="ECO:0007669"/>
    <property type="project" value="InterPro"/>
</dbReference>
<evidence type="ECO:0000256" key="3">
    <source>
        <dbReference type="ARBA" id="ARBA00022454"/>
    </source>
</evidence>
<comment type="similarity">
    <text evidence="2">Belongs to the shugoshin family.</text>
</comment>
<dbReference type="GO" id="GO:0000779">
    <property type="term" value="C:condensed chromosome, centromeric region"/>
    <property type="evidence" value="ECO:0007669"/>
    <property type="project" value="UniProtKB-ARBA"/>
</dbReference>